<protein>
    <submittedName>
        <fullName evidence="6">Beta-glucosidase</fullName>
        <ecNumber evidence="6">3.2.1.21</ecNumber>
    </submittedName>
</protein>
<organism evidence="6 7">
    <name type="scientific">Cryobacterium roopkundense</name>
    <dbReference type="NCBI Taxonomy" id="1001240"/>
    <lineage>
        <taxon>Bacteria</taxon>
        <taxon>Bacillati</taxon>
        <taxon>Actinomycetota</taxon>
        <taxon>Actinomycetes</taxon>
        <taxon>Micrococcales</taxon>
        <taxon>Microbacteriaceae</taxon>
        <taxon>Cryobacterium</taxon>
    </lineage>
</organism>
<dbReference type="GO" id="GO:0008422">
    <property type="term" value="F:beta-glucosidase activity"/>
    <property type="evidence" value="ECO:0007669"/>
    <property type="project" value="UniProtKB-EC"/>
</dbReference>
<name>A0A7W9E3U9_9MICO</name>
<sequence length="497" mass="53673">MTMIPRTPANPTRATPTRAKRTASEQRDWPHRASELGDFLPDGFVMGVSSSAFQVEGAARDGGRGDSVWDTFTAGAGRIVDGSNASIGADHLAKFAEDATLLRELGVDAYRFSLAWPRLQPDGRGALHRNGLAFYDQLLDALLAHGISPMATLSHWDTPTALRGGWLNRDTAGRFGDYAHAVGEALGDRIDSWVTLEEPATVMLNGYALGTQAPGRSLLFDALPAAHHQLLAHGLAVQGLRAADVRGRIGLSNAHSPVESLTDREQDRSYAALSDLLHNRIFADPVLLGRYPDPLEPFAVELRGLLEADPADLAVIHQPLDFYGLSYMEPTRIAAGTGRIVSRDDPAPVAPAFPFHPTAFREFPVTGAGHVNAPEYLGVALAELQTRYGDVLPPVYVTTLGAGFSDQADERGAVHDPLRIDYVAEHLQAAVNAVRPGGAAAGVDLRGFFVRSLLDGFEWSAGYTQRYGLVHVSFSDGMTTRTPKDSYRWLQKVLAAR</sequence>
<dbReference type="PANTHER" id="PTHR10353">
    <property type="entry name" value="GLYCOSYL HYDROLASE"/>
    <property type="match status" value="1"/>
</dbReference>
<dbReference type="GO" id="GO:0016052">
    <property type="term" value="P:carbohydrate catabolic process"/>
    <property type="evidence" value="ECO:0007669"/>
    <property type="project" value="TreeGrafter"/>
</dbReference>
<comment type="similarity">
    <text evidence="1 4">Belongs to the glycosyl hydrolase 1 family.</text>
</comment>
<dbReference type="Gene3D" id="3.20.20.80">
    <property type="entry name" value="Glycosidases"/>
    <property type="match status" value="1"/>
</dbReference>
<evidence type="ECO:0000256" key="3">
    <source>
        <dbReference type="ARBA" id="ARBA00023295"/>
    </source>
</evidence>
<dbReference type="EMBL" id="JACHBQ010000001">
    <property type="protein sequence ID" value="MBB5642007.1"/>
    <property type="molecule type" value="Genomic_DNA"/>
</dbReference>
<dbReference type="InterPro" id="IPR017853">
    <property type="entry name" value="GH"/>
</dbReference>
<dbReference type="PANTHER" id="PTHR10353:SF36">
    <property type="entry name" value="LP05116P"/>
    <property type="match status" value="1"/>
</dbReference>
<keyword evidence="2 6" id="KW-0378">Hydrolase</keyword>
<evidence type="ECO:0000256" key="5">
    <source>
        <dbReference type="SAM" id="MobiDB-lite"/>
    </source>
</evidence>
<evidence type="ECO:0000256" key="2">
    <source>
        <dbReference type="ARBA" id="ARBA00022801"/>
    </source>
</evidence>
<dbReference type="EC" id="3.2.1.21" evidence="6"/>
<feature type="region of interest" description="Disordered" evidence="5">
    <location>
        <begin position="1"/>
        <end position="32"/>
    </location>
</feature>
<keyword evidence="3 6" id="KW-0326">Glycosidase</keyword>
<dbReference type="SUPFAM" id="SSF51445">
    <property type="entry name" value="(Trans)glycosidases"/>
    <property type="match status" value="1"/>
</dbReference>
<gene>
    <name evidence="6" type="ORF">BJ997_002555</name>
</gene>
<evidence type="ECO:0000313" key="7">
    <source>
        <dbReference type="Proteomes" id="UP000561726"/>
    </source>
</evidence>
<dbReference type="PROSITE" id="PS00653">
    <property type="entry name" value="GLYCOSYL_HYDROL_F1_2"/>
    <property type="match status" value="1"/>
</dbReference>
<accession>A0A7W9E3U9</accession>
<reference evidence="6 7" key="1">
    <citation type="submission" date="2020-08" db="EMBL/GenBank/DDBJ databases">
        <title>Sequencing the genomes of 1000 actinobacteria strains.</title>
        <authorList>
            <person name="Klenk H.-P."/>
        </authorList>
    </citation>
    <scope>NUCLEOTIDE SEQUENCE [LARGE SCALE GENOMIC DNA]</scope>
    <source>
        <strain evidence="6 7">DSM 21065</strain>
    </source>
</reference>
<dbReference type="Pfam" id="PF00232">
    <property type="entry name" value="Glyco_hydro_1"/>
    <property type="match status" value="1"/>
</dbReference>
<dbReference type="GO" id="GO:0005829">
    <property type="term" value="C:cytosol"/>
    <property type="evidence" value="ECO:0007669"/>
    <property type="project" value="TreeGrafter"/>
</dbReference>
<evidence type="ECO:0000313" key="6">
    <source>
        <dbReference type="EMBL" id="MBB5642007.1"/>
    </source>
</evidence>
<comment type="caution">
    <text evidence="6">The sequence shown here is derived from an EMBL/GenBank/DDBJ whole genome shotgun (WGS) entry which is preliminary data.</text>
</comment>
<dbReference type="InterPro" id="IPR001360">
    <property type="entry name" value="Glyco_hydro_1"/>
</dbReference>
<dbReference type="AlphaFoldDB" id="A0A7W9E3U9"/>
<dbReference type="PRINTS" id="PR00131">
    <property type="entry name" value="GLHYDRLASE1"/>
</dbReference>
<evidence type="ECO:0000256" key="1">
    <source>
        <dbReference type="ARBA" id="ARBA00010838"/>
    </source>
</evidence>
<feature type="compositionally biased region" description="Low complexity" evidence="5">
    <location>
        <begin position="1"/>
        <end position="17"/>
    </location>
</feature>
<dbReference type="Proteomes" id="UP000561726">
    <property type="component" value="Unassembled WGS sequence"/>
</dbReference>
<dbReference type="InterPro" id="IPR033132">
    <property type="entry name" value="GH_1_N_CS"/>
</dbReference>
<evidence type="ECO:0000256" key="4">
    <source>
        <dbReference type="RuleBase" id="RU003690"/>
    </source>
</evidence>
<proteinExistence type="inferred from homology"/>
<feature type="compositionally biased region" description="Basic and acidic residues" evidence="5">
    <location>
        <begin position="22"/>
        <end position="32"/>
    </location>
</feature>